<comment type="caution">
    <text evidence="1">The sequence shown here is derived from an EMBL/GenBank/DDBJ whole genome shotgun (WGS) entry which is preliminary data.</text>
</comment>
<keyword evidence="2" id="KW-1185">Reference proteome</keyword>
<dbReference type="AlphaFoldDB" id="A0A937K3A6"/>
<gene>
    <name evidence="1" type="ORF">JL102_21630</name>
</gene>
<dbReference type="RefSeq" id="WP_202246561.1">
    <property type="nucleotide sequence ID" value="NZ_JAESIY010000017.1"/>
</dbReference>
<name>A0A937K3A6_9BACT</name>
<evidence type="ECO:0000313" key="2">
    <source>
        <dbReference type="Proteomes" id="UP000659388"/>
    </source>
</evidence>
<accession>A0A937K3A6</accession>
<protein>
    <submittedName>
        <fullName evidence="1">Uncharacterized protein</fullName>
    </submittedName>
</protein>
<dbReference type="Proteomes" id="UP000659388">
    <property type="component" value="Unassembled WGS sequence"/>
</dbReference>
<evidence type="ECO:0000313" key="1">
    <source>
        <dbReference type="EMBL" id="MBL3658767.1"/>
    </source>
</evidence>
<sequence length="277" mass="33806">MKQKIIDIIEQEISEWNRLEEKIPNKDYENFELKDFDYLADYYEKYGQEFELTKFMDFCASRVLEELASSVQRRSIWYWEEFNEDFIIPQFKYLSSLIKSYLYLKDGKEYKVAFIVIRTFIEVSSQFYSCFLDFEFFKKYLSEGIQDEYRNHWFKHLKPEKVLSVLRRMNQDLRKEYKKDGEYTLGDLRAFIYPFESEQREMLYEILTSYAHGKHDVIISNLTRDKMNELNLRITEYIVSSINMLNIASNHFLDNTNCDTRKHVILQQVWHSIKYKN</sequence>
<dbReference type="EMBL" id="JAESIY010000017">
    <property type="protein sequence ID" value="MBL3658767.1"/>
    <property type="molecule type" value="Genomic_DNA"/>
</dbReference>
<reference evidence="1" key="1">
    <citation type="submission" date="2021-01" db="EMBL/GenBank/DDBJ databases">
        <title>Fulvivirga kasyanovii gen. nov., sp nov., a novel member of the phylum Bacteroidetes isolated from seawater in a mussel farm.</title>
        <authorList>
            <person name="Zhao L.-H."/>
            <person name="Wang Z.-J."/>
        </authorList>
    </citation>
    <scope>NUCLEOTIDE SEQUENCE</scope>
    <source>
        <strain evidence="1">2943</strain>
    </source>
</reference>
<proteinExistence type="predicted"/>
<organism evidence="1 2">
    <name type="scientific">Fulvivirga sediminis</name>
    <dbReference type="NCBI Taxonomy" id="2803949"/>
    <lineage>
        <taxon>Bacteria</taxon>
        <taxon>Pseudomonadati</taxon>
        <taxon>Bacteroidota</taxon>
        <taxon>Cytophagia</taxon>
        <taxon>Cytophagales</taxon>
        <taxon>Fulvivirgaceae</taxon>
        <taxon>Fulvivirga</taxon>
    </lineage>
</organism>